<dbReference type="EMBL" id="SWKV01000006">
    <property type="protein sequence ID" value="KAF3045510.1"/>
    <property type="molecule type" value="Genomic_DNA"/>
</dbReference>
<feature type="compositionally biased region" description="Polar residues" evidence="2">
    <location>
        <begin position="145"/>
        <end position="155"/>
    </location>
</feature>
<dbReference type="Proteomes" id="UP000758155">
    <property type="component" value="Unassembled WGS sequence"/>
</dbReference>
<accession>A0A9P4WZ08</accession>
<dbReference type="OrthoDB" id="2555519at2759"/>
<feature type="compositionally biased region" description="Low complexity" evidence="2">
    <location>
        <begin position="94"/>
        <end position="111"/>
    </location>
</feature>
<feature type="compositionally biased region" description="Polar residues" evidence="2">
    <location>
        <begin position="72"/>
        <end position="81"/>
    </location>
</feature>
<feature type="region of interest" description="Disordered" evidence="2">
    <location>
        <begin position="214"/>
        <end position="311"/>
    </location>
</feature>
<evidence type="ECO:0000313" key="3">
    <source>
        <dbReference type="EMBL" id="KAF3045510.1"/>
    </source>
</evidence>
<reference evidence="3" key="1">
    <citation type="submission" date="2019-04" db="EMBL/GenBank/DDBJ databases">
        <title>Sequencing of skin fungus with MAO and IRED activity.</title>
        <authorList>
            <person name="Marsaioli A.J."/>
            <person name="Bonatto J.M.C."/>
            <person name="Reis Junior O."/>
        </authorList>
    </citation>
    <scope>NUCLEOTIDE SEQUENCE</scope>
    <source>
        <strain evidence="3">28M1</strain>
    </source>
</reference>
<feature type="compositionally biased region" description="Acidic residues" evidence="2">
    <location>
        <begin position="518"/>
        <end position="547"/>
    </location>
</feature>
<feature type="region of interest" description="Disordered" evidence="2">
    <location>
        <begin position="383"/>
        <end position="436"/>
    </location>
</feature>
<keyword evidence="1" id="KW-0175">Coiled coil</keyword>
<feature type="compositionally biased region" description="Polar residues" evidence="2">
    <location>
        <begin position="163"/>
        <end position="177"/>
    </location>
</feature>
<comment type="caution">
    <text evidence="3">The sequence shown here is derived from an EMBL/GenBank/DDBJ whole genome shotgun (WGS) entry which is preliminary data.</text>
</comment>
<keyword evidence="4" id="KW-1185">Reference proteome</keyword>
<name>A0A9P4WZ08_9PLEO</name>
<dbReference type="PANTHER" id="PTHR38701">
    <property type="entry name" value="CHROMOSOME 8, WHOLE GENOME SHOTGUN SEQUENCE"/>
    <property type="match status" value="1"/>
</dbReference>
<organism evidence="3 4">
    <name type="scientific">Didymella heteroderae</name>
    <dbReference type="NCBI Taxonomy" id="1769908"/>
    <lineage>
        <taxon>Eukaryota</taxon>
        <taxon>Fungi</taxon>
        <taxon>Dikarya</taxon>
        <taxon>Ascomycota</taxon>
        <taxon>Pezizomycotina</taxon>
        <taxon>Dothideomycetes</taxon>
        <taxon>Pleosporomycetidae</taxon>
        <taxon>Pleosporales</taxon>
        <taxon>Pleosporineae</taxon>
        <taxon>Didymellaceae</taxon>
        <taxon>Didymella</taxon>
    </lineage>
</organism>
<feature type="compositionally biased region" description="Low complexity" evidence="2">
    <location>
        <begin position="229"/>
        <end position="238"/>
    </location>
</feature>
<feature type="compositionally biased region" description="Polar residues" evidence="2">
    <location>
        <begin position="400"/>
        <end position="425"/>
    </location>
</feature>
<dbReference type="AlphaFoldDB" id="A0A9P4WZ08"/>
<feature type="region of interest" description="Disordered" evidence="2">
    <location>
        <begin position="628"/>
        <end position="690"/>
    </location>
</feature>
<feature type="compositionally biased region" description="Low complexity" evidence="2">
    <location>
        <begin position="39"/>
        <end position="55"/>
    </location>
</feature>
<feature type="region of interest" description="Disordered" evidence="2">
    <location>
        <begin position="1"/>
        <end position="179"/>
    </location>
</feature>
<feature type="region of interest" description="Disordered" evidence="2">
    <location>
        <begin position="343"/>
        <end position="371"/>
    </location>
</feature>
<evidence type="ECO:0000256" key="2">
    <source>
        <dbReference type="SAM" id="MobiDB-lite"/>
    </source>
</evidence>
<feature type="coiled-coil region" evidence="1">
    <location>
        <begin position="440"/>
        <end position="490"/>
    </location>
</feature>
<feature type="compositionally biased region" description="Polar residues" evidence="2">
    <location>
        <begin position="240"/>
        <end position="253"/>
    </location>
</feature>
<gene>
    <name evidence="3" type="ORF">E8E12_008765</name>
</gene>
<dbReference type="PANTHER" id="PTHR38701:SF1">
    <property type="entry name" value="UP-REGULATED DURING SEPTATION PROTEIN 1 DOMAIN-CONTAINING PROTEIN"/>
    <property type="match status" value="1"/>
</dbReference>
<feature type="compositionally biased region" description="Polar residues" evidence="2">
    <location>
        <begin position="1"/>
        <end position="26"/>
    </location>
</feature>
<proteinExistence type="predicted"/>
<evidence type="ECO:0000256" key="1">
    <source>
        <dbReference type="SAM" id="Coils"/>
    </source>
</evidence>
<protein>
    <submittedName>
        <fullName evidence="3">Uncharacterized protein</fullName>
    </submittedName>
</protein>
<evidence type="ECO:0000313" key="4">
    <source>
        <dbReference type="Proteomes" id="UP000758155"/>
    </source>
</evidence>
<sequence>MPIDRNTPNNSRPLKPTLASNRTAANGKTPITPRLALAPSTPSGSSSQTSRTVRSANGVTPRLAAPIKEDTPSSSKSLLSANVTPRTTTRRSRVGVSSNSSTPNASPATTPIGSRPSSMVDFAHREHGSAQSGPALNANHRPRSTVGSSNYNLTPTPRLPLSNVYNHTPPETSQTKDVSPMFFHASSIKSPKEQVPPQRAPQKKAAVFFHANGDEVNSPQRPSVPSPPSSAVGRPPSAVGSRSNVGKASSTVGRPQLESKFLHADSTPELRAPPILSPTLTGTVPDLVPNPTAAPQGPTGRAASPTKDWGHLSYRKGASQIMRPNLHTRNSALSVLSGISISEEPDNSRRRSSGTSSLSRPGHYKSASLSSIDSVADLKRIPSQEGHTTTPSPMFHGNRIVSNGSSVGDNTAPTPSPLALSQNALPSPGPASPTKEKSALEIMNELAANARRERKVLDLEISNSSLLAINRSLEKEMRKQKAELKRLRRMSRAGRFSMDALGSTLDSFTAKKASDLSDMSEVEEDEEEEIPSDEELESSESSFDESVLENSVQAERDESYRIKDEKRLQLDLAKHRDLLMDSQKMNESLKRCLGWTDQLIKDAQKALDYKVNVSDVRIGGRVLVVEDDEEEDTADHEEARGLLSPWSPPQRAADTLDPPVPDFARAENRDSGVDVGRMKHNGQDLPAEFSPLGSPFGDKLSYLHTAIDALETL</sequence>
<feature type="region of interest" description="Disordered" evidence="2">
    <location>
        <begin position="512"/>
        <end position="559"/>
    </location>
</feature>